<gene>
    <name evidence="2" type="ORF">H5410_005738</name>
</gene>
<feature type="region of interest" description="Disordered" evidence="1">
    <location>
        <begin position="18"/>
        <end position="60"/>
    </location>
</feature>
<evidence type="ECO:0000313" key="2">
    <source>
        <dbReference type="EMBL" id="KAG5620520.1"/>
    </source>
</evidence>
<sequence length="116" mass="13095">MREYIILGIPRIGRFIRAGTGPGRPGPGVEPAPDRFPIPHPPNPPKTNGTGSGGPILEPIAGRGGPTRSCLYEELFEVFLLREMLNLRIKGFPMYLKWNTLRERSRMRSFEMLSEY</sequence>
<dbReference type="EMBL" id="JACXVP010000002">
    <property type="protein sequence ID" value="KAG5620520.1"/>
    <property type="molecule type" value="Genomic_DNA"/>
</dbReference>
<dbReference type="Proteomes" id="UP000824120">
    <property type="component" value="Chromosome 2"/>
</dbReference>
<accession>A0A9J6A7Z2</accession>
<evidence type="ECO:0000313" key="3">
    <source>
        <dbReference type="Proteomes" id="UP000824120"/>
    </source>
</evidence>
<name>A0A9J6A7Z2_SOLCO</name>
<dbReference type="AlphaFoldDB" id="A0A9J6A7Z2"/>
<comment type="caution">
    <text evidence="2">The sequence shown here is derived from an EMBL/GenBank/DDBJ whole genome shotgun (WGS) entry which is preliminary data.</text>
</comment>
<keyword evidence="3" id="KW-1185">Reference proteome</keyword>
<evidence type="ECO:0000256" key="1">
    <source>
        <dbReference type="SAM" id="MobiDB-lite"/>
    </source>
</evidence>
<feature type="compositionally biased region" description="Pro residues" evidence="1">
    <location>
        <begin position="24"/>
        <end position="45"/>
    </location>
</feature>
<proteinExistence type="predicted"/>
<protein>
    <submittedName>
        <fullName evidence="2">Uncharacterized protein</fullName>
    </submittedName>
</protein>
<reference evidence="2 3" key="1">
    <citation type="submission" date="2020-09" db="EMBL/GenBank/DDBJ databases">
        <title>De no assembly of potato wild relative species, Solanum commersonii.</title>
        <authorList>
            <person name="Cho K."/>
        </authorList>
    </citation>
    <scope>NUCLEOTIDE SEQUENCE [LARGE SCALE GENOMIC DNA]</scope>
    <source>
        <strain evidence="2">LZ3.2</strain>
        <tissue evidence="2">Leaf</tissue>
    </source>
</reference>
<organism evidence="2 3">
    <name type="scientific">Solanum commersonii</name>
    <name type="common">Commerson's wild potato</name>
    <name type="synonym">Commerson's nightshade</name>
    <dbReference type="NCBI Taxonomy" id="4109"/>
    <lineage>
        <taxon>Eukaryota</taxon>
        <taxon>Viridiplantae</taxon>
        <taxon>Streptophyta</taxon>
        <taxon>Embryophyta</taxon>
        <taxon>Tracheophyta</taxon>
        <taxon>Spermatophyta</taxon>
        <taxon>Magnoliopsida</taxon>
        <taxon>eudicotyledons</taxon>
        <taxon>Gunneridae</taxon>
        <taxon>Pentapetalae</taxon>
        <taxon>asterids</taxon>
        <taxon>lamiids</taxon>
        <taxon>Solanales</taxon>
        <taxon>Solanaceae</taxon>
        <taxon>Solanoideae</taxon>
        <taxon>Solaneae</taxon>
        <taxon>Solanum</taxon>
    </lineage>
</organism>